<dbReference type="EMBL" id="JAAAIP010000973">
    <property type="protein sequence ID" value="KAG0311072.1"/>
    <property type="molecule type" value="Genomic_DNA"/>
</dbReference>
<dbReference type="OrthoDB" id="37297at2759"/>
<dbReference type="Gene3D" id="3.40.30.10">
    <property type="entry name" value="Glutaredoxin"/>
    <property type="match status" value="1"/>
</dbReference>
<dbReference type="Proteomes" id="UP000738325">
    <property type="component" value="Unassembled WGS sequence"/>
</dbReference>
<dbReference type="PANTHER" id="PTHR33875:SF2">
    <property type="entry name" value="ACR183CP"/>
    <property type="match status" value="1"/>
</dbReference>
<proteinExistence type="predicted"/>
<gene>
    <name evidence="1" type="ORF">BGZ99_010407</name>
</gene>
<dbReference type="AlphaFoldDB" id="A0A9P6R6C9"/>
<evidence type="ECO:0000313" key="1">
    <source>
        <dbReference type="EMBL" id="KAG0311072.1"/>
    </source>
</evidence>
<protein>
    <submittedName>
        <fullName evidence="1">Uncharacterized protein</fullName>
    </submittedName>
</protein>
<dbReference type="PANTHER" id="PTHR33875">
    <property type="entry name" value="OS09G0542200 PROTEIN"/>
    <property type="match status" value="1"/>
</dbReference>
<name>A0A9P6R6C9_9FUNG</name>
<organism evidence="1 2">
    <name type="scientific">Dissophora globulifera</name>
    <dbReference type="NCBI Taxonomy" id="979702"/>
    <lineage>
        <taxon>Eukaryota</taxon>
        <taxon>Fungi</taxon>
        <taxon>Fungi incertae sedis</taxon>
        <taxon>Mucoromycota</taxon>
        <taxon>Mortierellomycotina</taxon>
        <taxon>Mortierellomycetes</taxon>
        <taxon>Mortierellales</taxon>
        <taxon>Mortierellaceae</taxon>
        <taxon>Dissophora</taxon>
    </lineage>
</organism>
<accession>A0A9P6R6C9</accession>
<sequence>MPIKPSYLGITPSLIRDVFLPNRFFDEAVVNASRAQVYSALVSLASSASPSTKDKIHSLLEIKHVDNAQEATNTGNKVANDLKYFVKLGRQNGIHVSPTALWDGLVENAISSSWTLDNWKEFFQSKISA</sequence>
<comment type="caution">
    <text evidence="1">The sequence shown here is derived from an EMBL/GenBank/DDBJ whole genome shotgun (WGS) entry which is preliminary data.</text>
</comment>
<evidence type="ECO:0000313" key="2">
    <source>
        <dbReference type="Proteomes" id="UP000738325"/>
    </source>
</evidence>
<keyword evidence="2" id="KW-1185">Reference proteome</keyword>
<reference evidence="1" key="1">
    <citation type="journal article" date="2020" name="Fungal Divers.">
        <title>Resolving the Mortierellaceae phylogeny through synthesis of multi-gene phylogenetics and phylogenomics.</title>
        <authorList>
            <person name="Vandepol N."/>
            <person name="Liber J."/>
            <person name="Desiro A."/>
            <person name="Na H."/>
            <person name="Kennedy M."/>
            <person name="Barry K."/>
            <person name="Grigoriev I.V."/>
            <person name="Miller A.N."/>
            <person name="O'Donnell K."/>
            <person name="Stajich J.E."/>
            <person name="Bonito G."/>
        </authorList>
    </citation>
    <scope>NUCLEOTIDE SEQUENCE</scope>
    <source>
        <strain evidence="1">REB-010B</strain>
    </source>
</reference>